<comment type="caution">
    <text evidence="1">The sequence shown here is derived from an EMBL/GenBank/DDBJ whole genome shotgun (WGS) entry which is preliminary data.</text>
</comment>
<gene>
    <name evidence="1" type="ORF">A8926_3148</name>
</gene>
<dbReference type="RefSeq" id="WP_101376511.1">
    <property type="nucleotide sequence ID" value="NZ_CP061007.1"/>
</dbReference>
<name>A0A2N3XXT9_SACSN</name>
<evidence type="ECO:0000313" key="1">
    <source>
        <dbReference type="EMBL" id="PKW15440.1"/>
    </source>
</evidence>
<organism evidence="1 2">
    <name type="scientific">Saccharopolyspora spinosa</name>
    <dbReference type="NCBI Taxonomy" id="60894"/>
    <lineage>
        <taxon>Bacteria</taxon>
        <taxon>Bacillati</taxon>
        <taxon>Actinomycetota</taxon>
        <taxon>Actinomycetes</taxon>
        <taxon>Pseudonocardiales</taxon>
        <taxon>Pseudonocardiaceae</taxon>
        <taxon>Saccharopolyspora</taxon>
    </lineage>
</organism>
<evidence type="ECO:0000313" key="2">
    <source>
        <dbReference type="Proteomes" id="UP000233786"/>
    </source>
</evidence>
<dbReference type="Proteomes" id="UP000233786">
    <property type="component" value="Unassembled WGS sequence"/>
</dbReference>
<protein>
    <submittedName>
        <fullName evidence="1">Uncharacterized protein</fullName>
    </submittedName>
</protein>
<proteinExistence type="predicted"/>
<dbReference type="OrthoDB" id="9947624at2"/>
<keyword evidence="2" id="KW-1185">Reference proteome</keyword>
<dbReference type="EMBL" id="PJNB01000001">
    <property type="protein sequence ID" value="PKW15440.1"/>
    <property type="molecule type" value="Genomic_DNA"/>
</dbReference>
<dbReference type="AlphaFoldDB" id="A0A2N3XXT9"/>
<reference evidence="1" key="1">
    <citation type="submission" date="2017-12" db="EMBL/GenBank/DDBJ databases">
        <title>Sequencing the genomes of 1000 Actinobacteria strains.</title>
        <authorList>
            <person name="Klenk H.-P."/>
        </authorList>
    </citation>
    <scope>NUCLEOTIDE SEQUENCE [LARGE SCALE GENOMIC DNA]</scope>
    <source>
        <strain evidence="1">DSM 44228</strain>
    </source>
</reference>
<accession>A0A2N3XXT9</accession>
<sequence length="59" mass="7235">MFLNQCTEEDLDNRARRAEHHMNLALEARRWNLAQRYRFEMLAVAAECDRRDRKPDWQS</sequence>